<evidence type="ECO:0000256" key="2">
    <source>
        <dbReference type="ARBA" id="ARBA00022679"/>
    </source>
</evidence>
<accession>A0ABQ3H186</accession>
<evidence type="ECO:0000256" key="4">
    <source>
        <dbReference type="ARBA" id="ARBA00023315"/>
    </source>
</evidence>
<evidence type="ECO:0000313" key="6">
    <source>
        <dbReference type="EMBL" id="GHD65391.1"/>
    </source>
</evidence>
<reference evidence="7" key="1">
    <citation type="journal article" date="2019" name="Int. J. Syst. Evol. Microbiol.">
        <title>The Global Catalogue of Microorganisms (GCM) 10K type strain sequencing project: providing services to taxonomists for standard genome sequencing and annotation.</title>
        <authorList>
            <consortium name="The Broad Institute Genomics Platform"/>
            <consortium name="The Broad Institute Genome Sequencing Center for Infectious Disease"/>
            <person name="Wu L."/>
            <person name="Ma J."/>
        </authorList>
    </citation>
    <scope>NUCLEOTIDE SEQUENCE [LARGE SCALE GENOMIC DNA]</scope>
    <source>
        <strain evidence="7">KCTC 23701</strain>
    </source>
</reference>
<keyword evidence="7" id="KW-1185">Reference proteome</keyword>
<dbReference type="InterPro" id="IPR001451">
    <property type="entry name" value="Hexapep"/>
</dbReference>
<protein>
    <submittedName>
        <fullName evidence="6">Acetyltransferase</fullName>
    </submittedName>
</protein>
<dbReference type="EMBL" id="BMYO01000007">
    <property type="protein sequence ID" value="GHD65391.1"/>
    <property type="molecule type" value="Genomic_DNA"/>
</dbReference>
<keyword evidence="2" id="KW-0808">Transferase</keyword>
<dbReference type="InterPro" id="IPR011004">
    <property type="entry name" value="Trimer_LpxA-like_sf"/>
</dbReference>
<dbReference type="RefSeq" id="WP_189461311.1">
    <property type="nucleotide sequence ID" value="NZ_BMYO01000007.1"/>
</dbReference>
<dbReference type="InterPro" id="IPR024688">
    <property type="entry name" value="Mac_dom"/>
</dbReference>
<dbReference type="InterPro" id="IPR051159">
    <property type="entry name" value="Hexapeptide_acetyltransf"/>
</dbReference>
<dbReference type="SUPFAM" id="SSF51161">
    <property type="entry name" value="Trimeric LpxA-like enzymes"/>
    <property type="match status" value="1"/>
</dbReference>
<dbReference type="CDD" id="cd03357">
    <property type="entry name" value="LbH_MAT_GAT"/>
    <property type="match status" value="1"/>
</dbReference>
<dbReference type="InterPro" id="IPR018357">
    <property type="entry name" value="Hexapep_transf_CS"/>
</dbReference>
<dbReference type="Proteomes" id="UP000604737">
    <property type="component" value="Unassembled WGS sequence"/>
</dbReference>
<dbReference type="PROSITE" id="PS00101">
    <property type="entry name" value="HEXAPEP_TRANSFERASES"/>
    <property type="match status" value="1"/>
</dbReference>
<sequence length="185" mass="20054">MSELDKLLAGEPFDFAAPEMVAMRKNAERLLRQIAQSDSSGHDPLWRELFGTLGEGSWVRAPLFCEYGKSIRIGAHSFLNAGVTFLDGTAITIGNNVLVGPNVQFYGASHPIDHIARRDWVARWKPITVEDDAWIGGNAVICQGVTIGARAIVGAGAVVLRDVPPDTIVGGNPARIIRHIDTEKE</sequence>
<proteinExistence type="inferred from homology"/>
<dbReference type="Pfam" id="PF12464">
    <property type="entry name" value="Mac"/>
    <property type="match status" value="1"/>
</dbReference>
<feature type="domain" description="Maltose/galactoside acetyltransferase" evidence="5">
    <location>
        <begin position="4"/>
        <end position="55"/>
    </location>
</feature>
<gene>
    <name evidence="6" type="ORF">GCM10007350_25790</name>
</gene>
<keyword evidence="4" id="KW-0012">Acyltransferase</keyword>
<dbReference type="Gene3D" id="2.160.10.10">
    <property type="entry name" value="Hexapeptide repeat proteins"/>
    <property type="match status" value="1"/>
</dbReference>
<comment type="caution">
    <text evidence="6">The sequence shown here is derived from an EMBL/GenBank/DDBJ whole genome shotgun (WGS) entry which is preliminary data.</text>
</comment>
<dbReference type="Pfam" id="PF00132">
    <property type="entry name" value="Hexapep"/>
    <property type="match status" value="1"/>
</dbReference>
<evidence type="ECO:0000313" key="7">
    <source>
        <dbReference type="Proteomes" id="UP000604737"/>
    </source>
</evidence>
<evidence type="ECO:0000259" key="5">
    <source>
        <dbReference type="SMART" id="SM01266"/>
    </source>
</evidence>
<evidence type="ECO:0000256" key="1">
    <source>
        <dbReference type="ARBA" id="ARBA00007274"/>
    </source>
</evidence>
<organism evidence="6 7">
    <name type="scientific">Jeongeupia chitinilytica</name>
    <dbReference type="NCBI Taxonomy" id="1041641"/>
    <lineage>
        <taxon>Bacteria</taxon>
        <taxon>Pseudomonadati</taxon>
        <taxon>Pseudomonadota</taxon>
        <taxon>Betaproteobacteria</taxon>
        <taxon>Neisseriales</taxon>
        <taxon>Chitinibacteraceae</taxon>
        <taxon>Jeongeupia</taxon>
    </lineage>
</organism>
<comment type="similarity">
    <text evidence="1">Belongs to the transferase hexapeptide repeat family.</text>
</comment>
<name>A0ABQ3H186_9NEIS</name>
<dbReference type="SMART" id="SM01266">
    <property type="entry name" value="Mac"/>
    <property type="match status" value="1"/>
</dbReference>
<dbReference type="PANTHER" id="PTHR23416:SF23">
    <property type="entry name" value="ACETYLTRANSFERASE C18B11.09C-RELATED"/>
    <property type="match status" value="1"/>
</dbReference>
<evidence type="ECO:0000256" key="3">
    <source>
        <dbReference type="ARBA" id="ARBA00022737"/>
    </source>
</evidence>
<dbReference type="PANTHER" id="PTHR23416">
    <property type="entry name" value="SIALIC ACID SYNTHASE-RELATED"/>
    <property type="match status" value="1"/>
</dbReference>
<keyword evidence="3" id="KW-0677">Repeat</keyword>